<feature type="transmembrane region" description="Helical" evidence="1">
    <location>
        <begin position="12"/>
        <end position="32"/>
    </location>
</feature>
<dbReference type="Pfam" id="PF00071">
    <property type="entry name" value="Ras"/>
    <property type="match status" value="1"/>
</dbReference>
<dbReference type="GO" id="GO:0005525">
    <property type="term" value="F:GTP binding"/>
    <property type="evidence" value="ECO:0007669"/>
    <property type="project" value="InterPro"/>
</dbReference>
<protein>
    <submittedName>
        <fullName evidence="2">Uncharacterized protein</fullName>
    </submittedName>
</protein>
<dbReference type="Gene3D" id="3.40.50.300">
    <property type="entry name" value="P-loop containing nucleotide triphosphate hydrolases"/>
    <property type="match status" value="1"/>
</dbReference>
<evidence type="ECO:0000313" key="3">
    <source>
        <dbReference type="Proteomes" id="UP000023152"/>
    </source>
</evidence>
<organism evidence="2 3">
    <name type="scientific">Reticulomyxa filosa</name>
    <dbReference type="NCBI Taxonomy" id="46433"/>
    <lineage>
        <taxon>Eukaryota</taxon>
        <taxon>Sar</taxon>
        <taxon>Rhizaria</taxon>
        <taxon>Retaria</taxon>
        <taxon>Foraminifera</taxon>
        <taxon>Monothalamids</taxon>
        <taxon>Reticulomyxidae</taxon>
        <taxon>Reticulomyxa</taxon>
    </lineage>
</organism>
<comment type="caution">
    <text evidence="2">The sequence shown here is derived from an EMBL/GenBank/DDBJ whole genome shotgun (WGS) entry which is preliminary data.</text>
</comment>
<proteinExistence type="predicted"/>
<dbReference type="EMBL" id="ASPP01012043">
    <property type="protein sequence ID" value="ETO20982.1"/>
    <property type="molecule type" value="Genomic_DNA"/>
</dbReference>
<keyword evidence="1" id="KW-0812">Transmembrane</keyword>
<name>X6N6Q9_RETFI</name>
<dbReference type="SUPFAM" id="SSF52540">
    <property type="entry name" value="P-loop containing nucleoside triphosphate hydrolases"/>
    <property type="match status" value="1"/>
</dbReference>
<dbReference type="InterPro" id="IPR001806">
    <property type="entry name" value="Small_GTPase"/>
</dbReference>
<dbReference type="Proteomes" id="UP000023152">
    <property type="component" value="Unassembled WGS sequence"/>
</dbReference>
<dbReference type="AlphaFoldDB" id="X6N6Q9"/>
<gene>
    <name evidence="2" type="ORF">RFI_16217</name>
</gene>
<dbReference type="GO" id="GO:0003924">
    <property type="term" value="F:GTPase activity"/>
    <property type="evidence" value="ECO:0007669"/>
    <property type="project" value="InterPro"/>
</dbReference>
<keyword evidence="1" id="KW-1133">Transmembrane helix</keyword>
<evidence type="ECO:0000313" key="2">
    <source>
        <dbReference type="EMBL" id="ETO20982.1"/>
    </source>
</evidence>
<dbReference type="InterPro" id="IPR027417">
    <property type="entry name" value="P-loop_NTPase"/>
</dbReference>
<dbReference type="OrthoDB" id="5976022at2759"/>
<keyword evidence="1" id="KW-0472">Membrane</keyword>
<keyword evidence="3" id="KW-1185">Reference proteome</keyword>
<reference evidence="2 3" key="1">
    <citation type="journal article" date="2013" name="Curr. Biol.">
        <title>The Genome of the Foraminiferan Reticulomyxa filosa.</title>
        <authorList>
            <person name="Glockner G."/>
            <person name="Hulsmann N."/>
            <person name="Schleicher M."/>
            <person name="Noegel A.A."/>
            <person name="Eichinger L."/>
            <person name="Gallinger C."/>
            <person name="Pawlowski J."/>
            <person name="Sierra R."/>
            <person name="Euteneuer U."/>
            <person name="Pillet L."/>
            <person name="Moustafa A."/>
            <person name="Platzer M."/>
            <person name="Groth M."/>
            <person name="Szafranski K."/>
            <person name="Schliwa M."/>
        </authorList>
    </citation>
    <scope>NUCLEOTIDE SEQUENCE [LARGE SCALE GENOMIC DNA]</scope>
</reference>
<accession>X6N6Q9</accession>
<sequence>MYVLETIITYTFHLFSCIDICALMEVFCCVFMEMKQIAKTWGTYCTFFETSAKENINVTEVYFEMIRKMRQIEAKKQNNTAKKKMCQIL</sequence>
<evidence type="ECO:0000256" key="1">
    <source>
        <dbReference type="SAM" id="Phobius"/>
    </source>
</evidence>